<dbReference type="EMBL" id="CM031825">
    <property type="protein sequence ID" value="KAG6730712.1"/>
    <property type="molecule type" value="Genomic_DNA"/>
</dbReference>
<feature type="chain" id="PRO_5037344235" evidence="1">
    <location>
        <begin position="24"/>
        <end position="135"/>
    </location>
</feature>
<name>A0A922G1M9_CARIL</name>
<reference evidence="2" key="1">
    <citation type="submission" date="2021-01" db="EMBL/GenBank/DDBJ databases">
        <authorList>
            <person name="Lovell J.T."/>
            <person name="Bentley N."/>
            <person name="Bhattarai G."/>
            <person name="Jenkins J.W."/>
            <person name="Sreedasyam A."/>
            <person name="Alarcon Y."/>
            <person name="Bock C."/>
            <person name="Boston L."/>
            <person name="Carlson J."/>
            <person name="Cervantes K."/>
            <person name="Clermont K."/>
            <person name="Krom N."/>
            <person name="Kubenka K."/>
            <person name="Mamidi S."/>
            <person name="Mattison C."/>
            <person name="Monteros M."/>
            <person name="Pisani C."/>
            <person name="Plott C."/>
            <person name="Rajasekar S."/>
            <person name="Rhein H.S."/>
            <person name="Rohla C."/>
            <person name="Song M."/>
            <person name="Hilaire R.S."/>
            <person name="Shu S."/>
            <person name="Wells L."/>
            <person name="Wang X."/>
            <person name="Webber J."/>
            <person name="Heerema R.J."/>
            <person name="Klein P."/>
            <person name="Conner P."/>
            <person name="Grauke L."/>
            <person name="Grimwood J."/>
            <person name="Schmutz J."/>
            <person name="Randall J.J."/>
        </authorList>
    </citation>
    <scope>NUCLEOTIDE SEQUENCE</scope>
    <source>
        <tissue evidence="2">Leaf</tissue>
    </source>
</reference>
<organism evidence="2 3">
    <name type="scientific">Carya illinoinensis</name>
    <name type="common">Pecan</name>
    <dbReference type="NCBI Taxonomy" id="32201"/>
    <lineage>
        <taxon>Eukaryota</taxon>
        <taxon>Viridiplantae</taxon>
        <taxon>Streptophyta</taxon>
        <taxon>Embryophyta</taxon>
        <taxon>Tracheophyta</taxon>
        <taxon>Spermatophyta</taxon>
        <taxon>Magnoliopsida</taxon>
        <taxon>eudicotyledons</taxon>
        <taxon>Gunneridae</taxon>
        <taxon>Pentapetalae</taxon>
        <taxon>rosids</taxon>
        <taxon>fabids</taxon>
        <taxon>Fagales</taxon>
        <taxon>Juglandaceae</taxon>
        <taxon>Carya</taxon>
    </lineage>
</organism>
<gene>
    <name evidence="2" type="ORF">I3842_01G093800</name>
</gene>
<dbReference type="Proteomes" id="UP000811246">
    <property type="component" value="Chromosome 1"/>
</dbReference>
<evidence type="ECO:0000256" key="1">
    <source>
        <dbReference type="SAM" id="SignalP"/>
    </source>
</evidence>
<keyword evidence="1" id="KW-0732">Signal</keyword>
<proteinExistence type="predicted"/>
<accession>A0A922G1M9</accession>
<comment type="caution">
    <text evidence="2">The sequence shown here is derived from an EMBL/GenBank/DDBJ whole genome shotgun (WGS) entry which is preliminary data.</text>
</comment>
<evidence type="ECO:0000313" key="3">
    <source>
        <dbReference type="Proteomes" id="UP000811246"/>
    </source>
</evidence>
<sequence length="135" mass="15183">MRKSRRWLFFLLLPLLLSSPRKEKQTLPSWSHSSSRGIIPSFPHVTNLLSHQLLLADRVNYSSSRGIIPSFPHVTNLLSHQLLLADRVNYSSLKKEPTLTSAGLTPAEVSSKVSYSPFLFLETLNKSPTSTDRVP</sequence>
<protein>
    <submittedName>
        <fullName evidence="2">Uncharacterized protein</fullName>
    </submittedName>
</protein>
<feature type="signal peptide" evidence="1">
    <location>
        <begin position="1"/>
        <end position="23"/>
    </location>
</feature>
<dbReference type="AlphaFoldDB" id="A0A922G1M9"/>
<evidence type="ECO:0000313" key="2">
    <source>
        <dbReference type="EMBL" id="KAG6730712.1"/>
    </source>
</evidence>